<reference evidence="1 2" key="1">
    <citation type="journal article" date="2018" name="Arch. Virol.">
        <title>Genomic characterization and phylogenetic analysis of the novel Pseudomonas phage PPSC2.</title>
        <authorList>
            <person name="Wu X."/>
            <person name="Wu Y."/>
            <person name="Tang Y."/>
            <person name="Gan B."/>
        </authorList>
    </citation>
    <scope>NUCLEOTIDE SEQUENCE [LARGE SCALE GENOMIC DNA]</scope>
</reference>
<gene>
    <name evidence="1" type="ORF">PPSC2_41</name>
</gene>
<protein>
    <submittedName>
        <fullName evidence="1">Uncharacterized protein</fullName>
    </submittedName>
</protein>
<proteinExistence type="predicted"/>
<name>A0A2R2YAK9_9CAUD</name>
<keyword evidence="2" id="KW-1185">Reference proteome</keyword>
<evidence type="ECO:0000313" key="1">
    <source>
        <dbReference type="EMBL" id="ATN92804.1"/>
    </source>
</evidence>
<dbReference type="Proteomes" id="UP000244827">
    <property type="component" value="Segment"/>
</dbReference>
<organism evidence="1 2">
    <name type="scientific">Pseudomonas phage PPSC2</name>
    <dbReference type="NCBI Taxonomy" id="2041350"/>
    <lineage>
        <taxon>Viruses</taxon>
        <taxon>Duplodnaviria</taxon>
        <taxon>Heunggongvirae</taxon>
        <taxon>Uroviricota</taxon>
        <taxon>Caudoviricetes</taxon>
        <taxon>Vandenendeviridae</taxon>
        <taxon>Gorskivirinae</taxon>
        <taxon>Shenlongvirus</taxon>
        <taxon>Shenlongvirus PPSC2</taxon>
    </lineage>
</organism>
<accession>A0A2R2YAK9</accession>
<dbReference type="EMBL" id="MF893340">
    <property type="protein sequence ID" value="ATN92804.1"/>
    <property type="molecule type" value="Genomic_DNA"/>
</dbReference>
<evidence type="ECO:0000313" key="2">
    <source>
        <dbReference type="Proteomes" id="UP000244827"/>
    </source>
</evidence>
<sequence length="79" mass="8793">MSKGIEFQFCSDWNGWEEVDMFSLQFMDAVLLPHVASVVGWDVAEVMTVDCSTGVVSFYLADGSTQDYPFTAQLVVDKT</sequence>